<feature type="domain" description="25S rRNA (uridine-N(3))-methyltransferase BMT5-like" evidence="1">
    <location>
        <begin position="39"/>
        <end position="133"/>
    </location>
</feature>
<name>A0A9E7FBQ9_9LILI</name>
<organism evidence="2 3">
    <name type="scientific">Musa troglodytarum</name>
    <name type="common">fe'i banana</name>
    <dbReference type="NCBI Taxonomy" id="320322"/>
    <lineage>
        <taxon>Eukaryota</taxon>
        <taxon>Viridiplantae</taxon>
        <taxon>Streptophyta</taxon>
        <taxon>Embryophyta</taxon>
        <taxon>Tracheophyta</taxon>
        <taxon>Spermatophyta</taxon>
        <taxon>Magnoliopsida</taxon>
        <taxon>Liliopsida</taxon>
        <taxon>Zingiberales</taxon>
        <taxon>Musaceae</taxon>
        <taxon>Musa</taxon>
    </lineage>
</organism>
<dbReference type="Pfam" id="PF10354">
    <property type="entry name" value="BMT5-like"/>
    <property type="match status" value="1"/>
</dbReference>
<dbReference type="GO" id="GO:0005737">
    <property type="term" value="C:cytoplasm"/>
    <property type="evidence" value="ECO:0007669"/>
    <property type="project" value="TreeGrafter"/>
</dbReference>
<proteinExistence type="predicted"/>
<dbReference type="GO" id="GO:0070042">
    <property type="term" value="F:rRNA (uridine-N3-)-methyltransferase activity"/>
    <property type="evidence" value="ECO:0007669"/>
    <property type="project" value="InterPro"/>
</dbReference>
<protein>
    <recommendedName>
        <fullName evidence="1">25S rRNA (uridine-N(3))-methyltransferase BMT5-like domain-containing protein</fullName>
    </recommendedName>
</protein>
<dbReference type="GO" id="GO:0070475">
    <property type="term" value="P:rRNA base methylation"/>
    <property type="evidence" value="ECO:0007669"/>
    <property type="project" value="InterPro"/>
</dbReference>
<dbReference type="OrthoDB" id="273345at2759"/>
<reference evidence="2" key="1">
    <citation type="submission" date="2022-05" db="EMBL/GenBank/DDBJ databases">
        <title>The Musa troglodytarum L. genome provides insights into the mechanism of non-climacteric behaviour and enrichment of carotenoids.</title>
        <authorList>
            <person name="Wang J."/>
        </authorList>
    </citation>
    <scope>NUCLEOTIDE SEQUENCE</scope>
    <source>
        <tissue evidence="2">Leaf</tissue>
    </source>
</reference>
<dbReference type="PANTHER" id="PTHR11538">
    <property type="entry name" value="PHENYLALANYL-TRNA SYNTHETASE"/>
    <property type="match status" value="1"/>
</dbReference>
<accession>A0A9E7FBQ9</accession>
<dbReference type="PANTHER" id="PTHR11538:SF26">
    <property type="entry name" value="FERREDOXIN-FOLD ANTICODON-BINDING DOMAIN-CONTAINING PROTEIN 1"/>
    <property type="match status" value="1"/>
</dbReference>
<gene>
    <name evidence="2" type="ORF">MUK42_00493</name>
</gene>
<evidence type="ECO:0000259" key="1">
    <source>
        <dbReference type="Pfam" id="PF10354"/>
    </source>
</evidence>
<dbReference type="InterPro" id="IPR019446">
    <property type="entry name" value="BMT5-like"/>
</dbReference>
<dbReference type="Proteomes" id="UP001055439">
    <property type="component" value="Chromosome 3"/>
</dbReference>
<evidence type="ECO:0000313" key="2">
    <source>
        <dbReference type="EMBL" id="URD93685.1"/>
    </source>
</evidence>
<sequence length="140" mass="15600">MTTSGPLLLFANAKLKRQSRHSSVRVKWLSHYSSAQQILLVGEGDFSFSLALANAFGSADNLVATSLDSYDDLLRKYSKAKSNLKSLRKMGATALHGVDATTMKSHGDRTTRRFDRIVFDFPHAGFRGQEFEKPMIQYAP</sequence>
<dbReference type="AlphaFoldDB" id="A0A9E7FBQ9"/>
<evidence type="ECO:0000313" key="3">
    <source>
        <dbReference type="Proteomes" id="UP001055439"/>
    </source>
</evidence>
<dbReference type="EMBL" id="CP097505">
    <property type="protein sequence ID" value="URD93685.1"/>
    <property type="molecule type" value="Genomic_DNA"/>
</dbReference>
<keyword evidence="3" id="KW-1185">Reference proteome</keyword>